<name>A0A7S3CZJ7_9EUKA</name>
<protein>
    <submittedName>
        <fullName evidence="1">Uncharacterized protein</fullName>
    </submittedName>
</protein>
<sequence length="117" mass="13151">MCRSKKKVILCSRQSHIQYSTWVYSITAFFSSHESLSCLPSCPPLTPDLFNSIVLYLAVWCDNGEGVEQNEVNAAELYQKAMDKGNACAPVVLATLALASNMDKVWPKVKRKQWSYT</sequence>
<proteinExistence type="predicted"/>
<dbReference type="SUPFAM" id="SSF81901">
    <property type="entry name" value="HCP-like"/>
    <property type="match status" value="1"/>
</dbReference>
<organism evidence="1">
    <name type="scientific">Palpitomonas bilix</name>
    <dbReference type="NCBI Taxonomy" id="652834"/>
    <lineage>
        <taxon>Eukaryota</taxon>
        <taxon>Eukaryota incertae sedis</taxon>
    </lineage>
</organism>
<dbReference type="AlphaFoldDB" id="A0A7S3CZJ7"/>
<dbReference type="InterPro" id="IPR011990">
    <property type="entry name" value="TPR-like_helical_dom_sf"/>
</dbReference>
<reference evidence="1" key="1">
    <citation type="submission" date="2021-01" db="EMBL/GenBank/DDBJ databases">
        <authorList>
            <person name="Corre E."/>
            <person name="Pelletier E."/>
            <person name="Niang G."/>
            <person name="Scheremetjew M."/>
            <person name="Finn R."/>
            <person name="Kale V."/>
            <person name="Holt S."/>
            <person name="Cochrane G."/>
            <person name="Meng A."/>
            <person name="Brown T."/>
            <person name="Cohen L."/>
        </authorList>
    </citation>
    <scope>NUCLEOTIDE SEQUENCE</scope>
    <source>
        <strain evidence="1">NIES-2562</strain>
    </source>
</reference>
<dbReference type="EMBL" id="HBIB01006413">
    <property type="protein sequence ID" value="CAE0241807.1"/>
    <property type="molecule type" value="Transcribed_RNA"/>
</dbReference>
<evidence type="ECO:0000313" key="1">
    <source>
        <dbReference type="EMBL" id="CAE0241807.1"/>
    </source>
</evidence>
<dbReference type="Gene3D" id="1.25.40.10">
    <property type="entry name" value="Tetratricopeptide repeat domain"/>
    <property type="match status" value="1"/>
</dbReference>
<accession>A0A7S3CZJ7</accession>
<gene>
    <name evidence="1" type="ORF">PBIL07802_LOCUS3969</name>
</gene>